<dbReference type="SUPFAM" id="SSF53474">
    <property type="entry name" value="alpha/beta-Hydrolases"/>
    <property type="match status" value="1"/>
</dbReference>
<protein>
    <submittedName>
        <fullName evidence="2">Alpha/beta hydrolase family protein</fullName>
    </submittedName>
</protein>
<dbReference type="RefSeq" id="WP_115849871.1">
    <property type="nucleotide sequence ID" value="NZ_QTUC01000001.1"/>
</dbReference>
<proteinExistence type="predicted"/>
<dbReference type="GO" id="GO:0016787">
    <property type="term" value="F:hydrolase activity"/>
    <property type="evidence" value="ECO:0007669"/>
    <property type="project" value="UniProtKB-KW"/>
</dbReference>
<dbReference type="Pfam" id="PF12697">
    <property type="entry name" value="Abhydrolase_6"/>
    <property type="match status" value="1"/>
</dbReference>
<dbReference type="OrthoDB" id="9796770at2"/>
<evidence type="ECO:0000259" key="1">
    <source>
        <dbReference type="Pfam" id="PF12697"/>
    </source>
</evidence>
<feature type="domain" description="AB hydrolase-1" evidence="1">
    <location>
        <begin position="55"/>
        <end position="200"/>
    </location>
</feature>
<comment type="caution">
    <text evidence="2">The sequence shown here is derived from an EMBL/GenBank/DDBJ whole genome shotgun (WGS) entry which is preliminary data.</text>
</comment>
<reference evidence="2 3" key="1">
    <citation type="submission" date="2018-08" db="EMBL/GenBank/DDBJ databases">
        <title>Sequencing the genomes of 1000 actinobacteria strains.</title>
        <authorList>
            <person name="Klenk H.-P."/>
        </authorList>
    </citation>
    <scope>NUCLEOTIDE SEQUENCE [LARGE SCALE GENOMIC DNA]</scope>
    <source>
        <strain evidence="2 3">DSM 22891</strain>
    </source>
</reference>
<sequence>MSGEPGPVRRHQLFTELPTGRCLTVVDDPVEVAPRGTVVVAHDLTGDRSGPGGLLAFLAAALCDGCQVRVVRFDTRGSGDSSGAFQDVSFADMTEDFLAVVRAHALADRPLVCAGFGIGGVLATLAVNELVSAGDPRPRAVLLVSSRLAEGVRFDVGPVEPMRGGEFHLPEAFFRERESLRPRSALLASGLPFLLVYGAKDVELAACAPWFAQRGTTVAIESGRGFETSDARADLVRACATYVTKLLERRS</sequence>
<accession>A0A3D9V3Z2</accession>
<dbReference type="EMBL" id="QTUC01000001">
    <property type="protein sequence ID" value="REF36199.1"/>
    <property type="molecule type" value="Genomic_DNA"/>
</dbReference>
<keyword evidence="3" id="KW-1185">Reference proteome</keyword>
<dbReference type="Proteomes" id="UP000256485">
    <property type="component" value="Unassembled WGS sequence"/>
</dbReference>
<dbReference type="InterPro" id="IPR000073">
    <property type="entry name" value="AB_hydrolase_1"/>
</dbReference>
<gene>
    <name evidence="2" type="ORF">DFJ64_1599</name>
</gene>
<dbReference type="Gene3D" id="3.40.50.1820">
    <property type="entry name" value="alpha/beta hydrolase"/>
    <property type="match status" value="1"/>
</dbReference>
<dbReference type="InterPro" id="IPR029058">
    <property type="entry name" value="AB_hydrolase_fold"/>
</dbReference>
<organism evidence="2 3">
    <name type="scientific">Thermasporomyces composti</name>
    <dbReference type="NCBI Taxonomy" id="696763"/>
    <lineage>
        <taxon>Bacteria</taxon>
        <taxon>Bacillati</taxon>
        <taxon>Actinomycetota</taxon>
        <taxon>Actinomycetes</taxon>
        <taxon>Propionibacteriales</taxon>
        <taxon>Nocardioidaceae</taxon>
        <taxon>Thermasporomyces</taxon>
    </lineage>
</organism>
<evidence type="ECO:0000313" key="3">
    <source>
        <dbReference type="Proteomes" id="UP000256485"/>
    </source>
</evidence>
<dbReference type="AlphaFoldDB" id="A0A3D9V3Z2"/>
<keyword evidence="2" id="KW-0378">Hydrolase</keyword>
<name>A0A3D9V3Z2_THECX</name>
<evidence type="ECO:0000313" key="2">
    <source>
        <dbReference type="EMBL" id="REF36199.1"/>
    </source>
</evidence>